<dbReference type="CDD" id="cd18808">
    <property type="entry name" value="SF1_C_Upf1"/>
    <property type="match status" value="1"/>
</dbReference>
<keyword evidence="5" id="KW-0067">ATP-binding</keyword>
<proteinExistence type="inferred from homology"/>
<organism evidence="7 8">
    <name type="scientific">Paenibacillus provencensis</name>
    <dbReference type="NCBI Taxonomy" id="441151"/>
    <lineage>
        <taxon>Bacteria</taxon>
        <taxon>Bacillati</taxon>
        <taxon>Bacillota</taxon>
        <taxon>Bacilli</taxon>
        <taxon>Bacillales</taxon>
        <taxon>Paenibacillaceae</taxon>
        <taxon>Paenibacillus</taxon>
    </lineage>
</organism>
<dbReference type="InterPro" id="IPR011009">
    <property type="entry name" value="Kinase-like_dom_sf"/>
</dbReference>
<dbReference type="Gene3D" id="3.40.50.300">
    <property type="entry name" value="P-loop containing nucleotide triphosphate hydrolases"/>
    <property type="match status" value="2"/>
</dbReference>
<comment type="similarity">
    <text evidence="1">Belongs to the DNA2/NAM7 helicase family.</text>
</comment>
<feature type="domain" description="Protein kinase" evidence="6">
    <location>
        <begin position="6"/>
        <end position="255"/>
    </location>
</feature>
<dbReference type="SUPFAM" id="SSF52540">
    <property type="entry name" value="P-loop containing nucleoside triphosphate hydrolases"/>
    <property type="match status" value="1"/>
</dbReference>
<dbReference type="Pfam" id="PF00069">
    <property type="entry name" value="Pkinase"/>
    <property type="match status" value="1"/>
</dbReference>
<evidence type="ECO:0000256" key="4">
    <source>
        <dbReference type="ARBA" id="ARBA00022806"/>
    </source>
</evidence>
<reference evidence="8" key="1">
    <citation type="journal article" date="2019" name="Int. J. Syst. Evol. Microbiol.">
        <title>The Global Catalogue of Microorganisms (GCM) 10K type strain sequencing project: providing services to taxonomists for standard genome sequencing and annotation.</title>
        <authorList>
            <consortium name="The Broad Institute Genomics Platform"/>
            <consortium name="The Broad Institute Genome Sequencing Center for Infectious Disease"/>
            <person name="Wu L."/>
            <person name="Ma J."/>
        </authorList>
    </citation>
    <scope>NUCLEOTIDE SEQUENCE [LARGE SCALE GENOMIC DNA]</scope>
    <source>
        <strain evidence="8">CCUG 53519</strain>
    </source>
</reference>
<keyword evidence="4" id="KW-0347">Helicase</keyword>
<dbReference type="PROSITE" id="PS50011">
    <property type="entry name" value="PROTEIN_KINASE_DOM"/>
    <property type="match status" value="1"/>
</dbReference>
<evidence type="ECO:0000256" key="5">
    <source>
        <dbReference type="ARBA" id="ARBA00022840"/>
    </source>
</evidence>
<dbReference type="PANTHER" id="PTHR43788:SF8">
    <property type="entry name" value="DNA-BINDING PROTEIN SMUBP-2"/>
    <property type="match status" value="1"/>
</dbReference>
<dbReference type="InterPro" id="IPR027417">
    <property type="entry name" value="P-loop_NTPase"/>
</dbReference>
<dbReference type="SMART" id="SM00220">
    <property type="entry name" value="S_TKc"/>
    <property type="match status" value="1"/>
</dbReference>
<dbReference type="InterPro" id="IPR041679">
    <property type="entry name" value="DNA2/NAM7-like_C"/>
</dbReference>
<dbReference type="InterPro" id="IPR000719">
    <property type="entry name" value="Prot_kinase_dom"/>
</dbReference>
<dbReference type="Proteomes" id="UP001597169">
    <property type="component" value="Unassembled WGS sequence"/>
</dbReference>
<comment type="caution">
    <text evidence="7">The sequence shown here is derived from an EMBL/GenBank/DDBJ whole genome shotgun (WGS) entry which is preliminary data.</text>
</comment>
<dbReference type="SUPFAM" id="SSF56112">
    <property type="entry name" value="Protein kinase-like (PK-like)"/>
    <property type="match status" value="1"/>
</dbReference>
<dbReference type="Pfam" id="PF13087">
    <property type="entry name" value="AAA_12"/>
    <property type="match status" value="1"/>
</dbReference>
<protein>
    <submittedName>
        <fullName evidence="7">AAA domain-containing protein</fullName>
    </submittedName>
</protein>
<keyword evidence="2" id="KW-0547">Nucleotide-binding</keyword>
<dbReference type="InterPro" id="IPR047187">
    <property type="entry name" value="SF1_C_Upf1"/>
</dbReference>
<evidence type="ECO:0000256" key="3">
    <source>
        <dbReference type="ARBA" id="ARBA00022801"/>
    </source>
</evidence>
<evidence type="ECO:0000256" key="1">
    <source>
        <dbReference type="ARBA" id="ARBA00007913"/>
    </source>
</evidence>
<evidence type="ECO:0000256" key="2">
    <source>
        <dbReference type="ARBA" id="ARBA00022741"/>
    </source>
</evidence>
<keyword evidence="8" id="KW-1185">Reference proteome</keyword>
<dbReference type="Gene3D" id="1.10.510.10">
    <property type="entry name" value="Transferase(Phosphotransferase) domain 1"/>
    <property type="match status" value="1"/>
</dbReference>
<evidence type="ECO:0000313" key="7">
    <source>
        <dbReference type="EMBL" id="MFD1131699.1"/>
    </source>
</evidence>
<dbReference type="Pfam" id="PF13086">
    <property type="entry name" value="AAA_11"/>
    <property type="match status" value="1"/>
</dbReference>
<dbReference type="CDD" id="cd14014">
    <property type="entry name" value="STKc_PknB_like"/>
    <property type="match status" value="1"/>
</dbReference>
<dbReference type="InterPro" id="IPR050534">
    <property type="entry name" value="Coronavir_polyprotein_1ab"/>
</dbReference>
<dbReference type="InterPro" id="IPR008271">
    <property type="entry name" value="Ser/Thr_kinase_AS"/>
</dbReference>
<evidence type="ECO:0000259" key="6">
    <source>
        <dbReference type="PROSITE" id="PS50011"/>
    </source>
</evidence>
<sequence>MEVNSLLRLEQIAETEFSLITKFYDEEQERYIVLKETKGNLDRYTSLLFEREVGALRRLRHNHIIEMYDFGFLPGENGGKKGRIFLEHISGENLQTVDRSLIDYTDKIRIILQLIDAVEAAHSKAILHRDIKPSNIMIVDHRQAKLIDFGLSKIKGMVTGETTYKFGSNHYSAPEVGYHPENASFQSDIYSLGASIYFLLTGCVPGLPEKLQISISQSSDITPPLKNILIKAVESDLEARYETITDLKRDLAQIIGDLMSVTKFSIKFPFDLLEQAKRQKFVPKNVKLSEFIDQYLNKWFEKDIYGFVESRIKSGRLEDGDEVSFFSTNGYLLKGLYKEYDEYFLLNDIKFLKQTDRSRYEKKYLRIAGKAIFSHSINQATQMDFQTYEVVSDLVDHRIEYQSDASKQNEFEKFFGIWTDYLENEKELLVSAAKSFDYMSYSYNAEDHTMEFELQDSTVESFGFTNETTIIFDPKLEDPDRKYRTKPVKIGKFKEITYQDETVYLVVESSKKINGIPRSGKLVEDYRLKTKLIDKQMSAIRALNNDEAICNENLRDIILGFESPKSIGSFNNIDFFNKRLDANQKESVKVALNTSSIAVIQGPPGTGKTTVIREFVNQILHRNNADISQENFKILIVSQSHTAVDNVLEGLNFPQDFKTKAVRIGQDENILPAIRDKYSVSNVRNIWSKETKDASNRKMIDLTTQYGIDPDELKRYVDMYSKTSRSEEEELLIQQFESRYQDEPEKQRIIRTAIIQDNWVKRLGIASDSESRLIENATIVAGTCTGFNSNPSTRNMNFDYVIVDEGAKASVPELLIPLLKGSRLILVGDHQQLPPVLNTDAIKLTSHGKQEDFENGMFKRLYDNFPKSNRIRLTTQYRMHQTIGNMISRVFYGNEIQTGIPNEERTHELKLYQGKQLIWVSTSKEWNRREIRHKSNEDRNTYKNEKEMQVIKQMLWEFDKEEASRKYEIAVITGYSYQKSIIRDFVARADFRNISNIEVNTVDAYQGKDKDIVIFSTVRSNKNNDIGFQKSAQRINVALSRARRLLVIVGDKDHFMLNRQPTNKLPEIERYMSQTDGCEIIEYKEPSHARK</sequence>
<gene>
    <name evidence="7" type="ORF">ACFQ3J_26705</name>
</gene>
<dbReference type="RefSeq" id="WP_090728154.1">
    <property type="nucleotide sequence ID" value="NZ_JBHTKX010000014.1"/>
</dbReference>
<keyword evidence="3" id="KW-0378">Hydrolase</keyword>
<name>A0ABW3QAV7_9BACL</name>
<dbReference type="PANTHER" id="PTHR43788">
    <property type="entry name" value="DNA2/NAM7 HELICASE FAMILY MEMBER"/>
    <property type="match status" value="1"/>
</dbReference>
<dbReference type="InterPro" id="IPR041677">
    <property type="entry name" value="DNA2/NAM7_AAA_11"/>
</dbReference>
<dbReference type="PROSITE" id="PS00108">
    <property type="entry name" value="PROTEIN_KINASE_ST"/>
    <property type="match status" value="1"/>
</dbReference>
<dbReference type="EMBL" id="JBHTKX010000014">
    <property type="protein sequence ID" value="MFD1131699.1"/>
    <property type="molecule type" value="Genomic_DNA"/>
</dbReference>
<accession>A0ABW3QAV7</accession>
<evidence type="ECO:0000313" key="8">
    <source>
        <dbReference type="Proteomes" id="UP001597169"/>
    </source>
</evidence>